<evidence type="ECO:0000313" key="2">
    <source>
        <dbReference type="Proteomes" id="UP001595629"/>
    </source>
</evidence>
<gene>
    <name evidence="1" type="ORF">ACFORG_16055</name>
</gene>
<evidence type="ECO:0000313" key="1">
    <source>
        <dbReference type="EMBL" id="MFC3615277.1"/>
    </source>
</evidence>
<dbReference type="InterPro" id="IPR021880">
    <property type="entry name" value="DUF3489"/>
</dbReference>
<proteinExistence type="predicted"/>
<sequence length="75" mass="8062">MTNRKQTKIGKVQAMLRRPSGASLAAICKATGWQAHSARAALSTLRKTGATIDRRQAADGKPCTYHLVEEPGEQA</sequence>
<keyword evidence="2" id="KW-1185">Reference proteome</keyword>
<name>A0ABV7TI32_9RHOB</name>
<comment type="caution">
    <text evidence="1">The sequence shown here is derived from an EMBL/GenBank/DDBJ whole genome shotgun (WGS) entry which is preliminary data.</text>
</comment>
<accession>A0ABV7TI32</accession>
<dbReference type="EMBL" id="JBHRXI010000016">
    <property type="protein sequence ID" value="MFC3615277.1"/>
    <property type="molecule type" value="Genomic_DNA"/>
</dbReference>
<dbReference type="RefSeq" id="WP_386736531.1">
    <property type="nucleotide sequence ID" value="NZ_JBHRXI010000016.1"/>
</dbReference>
<reference evidence="2" key="1">
    <citation type="journal article" date="2019" name="Int. J. Syst. Evol. Microbiol.">
        <title>The Global Catalogue of Microorganisms (GCM) 10K type strain sequencing project: providing services to taxonomists for standard genome sequencing and annotation.</title>
        <authorList>
            <consortium name="The Broad Institute Genomics Platform"/>
            <consortium name="The Broad Institute Genome Sequencing Center for Infectious Disease"/>
            <person name="Wu L."/>
            <person name="Ma J."/>
        </authorList>
    </citation>
    <scope>NUCLEOTIDE SEQUENCE [LARGE SCALE GENOMIC DNA]</scope>
    <source>
        <strain evidence="2">KCTC 42911</strain>
    </source>
</reference>
<dbReference type="Proteomes" id="UP001595629">
    <property type="component" value="Unassembled WGS sequence"/>
</dbReference>
<organism evidence="1 2">
    <name type="scientific">Lutimaribacter marinistellae</name>
    <dbReference type="NCBI Taxonomy" id="1820329"/>
    <lineage>
        <taxon>Bacteria</taxon>
        <taxon>Pseudomonadati</taxon>
        <taxon>Pseudomonadota</taxon>
        <taxon>Alphaproteobacteria</taxon>
        <taxon>Rhodobacterales</taxon>
        <taxon>Roseobacteraceae</taxon>
        <taxon>Lutimaribacter</taxon>
    </lineage>
</organism>
<protein>
    <submittedName>
        <fullName evidence="1">DUF3489 domain-containing protein</fullName>
    </submittedName>
</protein>
<dbReference type="Pfam" id="PF11994">
    <property type="entry name" value="DUF3489"/>
    <property type="match status" value="1"/>
</dbReference>